<gene>
    <name evidence="2" type="ORF">AVEN_173489_1</name>
</gene>
<dbReference type="EMBL" id="BGPR01004683">
    <property type="protein sequence ID" value="GBN02180.1"/>
    <property type="molecule type" value="Genomic_DNA"/>
</dbReference>
<accession>A0A4Y2KJW0</accession>
<feature type="region of interest" description="Disordered" evidence="1">
    <location>
        <begin position="1"/>
        <end position="24"/>
    </location>
</feature>
<evidence type="ECO:0000313" key="3">
    <source>
        <dbReference type="Proteomes" id="UP000499080"/>
    </source>
</evidence>
<reference evidence="2 3" key="1">
    <citation type="journal article" date="2019" name="Sci. Rep.">
        <title>Orb-weaving spider Araneus ventricosus genome elucidates the spidroin gene catalogue.</title>
        <authorList>
            <person name="Kono N."/>
            <person name="Nakamura H."/>
            <person name="Ohtoshi R."/>
            <person name="Moran D.A.P."/>
            <person name="Shinohara A."/>
            <person name="Yoshida Y."/>
            <person name="Fujiwara M."/>
            <person name="Mori M."/>
            <person name="Tomita M."/>
            <person name="Arakawa K."/>
        </authorList>
    </citation>
    <scope>NUCLEOTIDE SEQUENCE [LARGE SCALE GENOMIC DNA]</scope>
</reference>
<organism evidence="2 3">
    <name type="scientific">Araneus ventricosus</name>
    <name type="common">Orbweaver spider</name>
    <name type="synonym">Epeira ventricosa</name>
    <dbReference type="NCBI Taxonomy" id="182803"/>
    <lineage>
        <taxon>Eukaryota</taxon>
        <taxon>Metazoa</taxon>
        <taxon>Ecdysozoa</taxon>
        <taxon>Arthropoda</taxon>
        <taxon>Chelicerata</taxon>
        <taxon>Arachnida</taxon>
        <taxon>Araneae</taxon>
        <taxon>Araneomorphae</taxon>
        <taxon>Entelegynae</taxon>
        <taxon>Araneoidea</taxon>
        <taxon>Araneidae</taxon>
        <taxon>Araneus</taxon>
    </lineage>
</organism>
<keyword evidence="3" id="KW-1185">Reference proteome</keyword>
<evidence type="ECO:0000256" key="1">
    <source>
        <dbReference type="SAM" id="MobiDB-lite"/>
    </source>
</evidence>
<proteinExistence type="predicted"/>
<sequence length="167" mass="18841">MTECDDDDSSALIQNHETKSPVKVAGEAMKETEAEDFIKTAITMQTDALKFIDGIPSKTFSKDNKNSLRECMVKFMSLVVLQQAVLQLIMGKLPEKGELLSDKLICLTATKLEKTGASFAEVLSTKRRISRSRKREEGEVAIFYPKEESEEINLRTKKYKSQLTLRS</sequence>
<name>A0A4Y2KJW0_ARAVE</name>
<dbReference type="Proteomes" id="UP000499080">
    <property type="component" value="Unassembled WGS sequence"/>
</dbReference>
<dbReference type="AlphaFoldDB" id="A0A4Y2KJW0"/>
<protein>
    <submittedName>
        <fullName evidence="2">Uncharacterized protein</fullName>
    </submittedName>
</protein>
<comment type="caution">
    <text evidence="2">The sequence shown here is derived from an EMBL/GenBank/DDBJ whole genome shotgun (WGS) entry which is preliminary data.</text>
</comment>
<evidence type="ECO:0000313" key="2">
    <source>
        <dbReference type="EMBL" id="GBN02180.1"/>
    </source>
</evidence>